<keyword evidence="1" id="KW-1133">Transmembrane helix</keyword>
<dbReference type="EMBL" id="JAPJUH010000002">
    <property type="protein sequence ID" value="MCX3264105.1"/>
    <property type="molecule type" value="Genomic_DNA"/>
</dbReference>
<proteinExistence type="predicted"/>
<feature type="transmembrane region" description="Helical" evidence="1">
    <location>
        <begin position="134"/>
        <end position="153"/>
    </location>
</feature>
<feature type="transmembrane region" description="Helical" evidence="1">
    <location>
        <begin position="250"/>
        <end position="269"/>
    </location>
</feature>
<keyword evidence="1" id="KW-0812">Transmembrane</keyword>
<keyword evidence="3" id="KW-1185">Reference proteome</keyword>
<feature type="transmembrane region" description="Helical" evidence="1">
    <location>
        <begin position="220"/>
        <end position="238"/>
    </location>
</feature>
<evidence type="ECO:0000313" key="2">
    <source>
        <dbReference type="EMBL" id="MCX3264105.1"/>
    </source>
</evidence>
<dbReference type="AlphaFoldDB" id="A0A9X3DDG0"/>
<accession>A0A9X3DDG0</accession>
<dbReference type="Proteomes" id="UP001142592">
    <property type="component" value="Unassembled WGS sequence"/>
</dbReference>
<feature type="transmembrane region" description="Helical" evidence="1">
    <location>
        <begin position="165"/>
        <end position="185"/>
    </location>
</feature>
<gene>
    <name evidence="2" type="ORF">OQZ29_05075</name>
</gene>
<protein>
    <submittedName>
        <fullName evidence="2">DUF393 domain-containing protein</fullName>
    </submittedName>
</protein>
<evidence type="ECO:0000313" key="3">
    <source>
        <dbReference type="Proteomes" id="UP001142592"/>
    </source>
</evidence>
<name>A0A9X3DDG0_9SPHI</name>
<keyword evidence="1" id="KW-0472">Membrane</keyword>
<dbReference type="RefSeq" id="WP_010599690.1">
    <property type="nucleotide sequence ID" value="NZ_JAPJUH010000002.1"/>
</dbReference>
<evidence type="ECO:0000256" key="1">
    <source>
        <dbReference type="SAM" id="Phobius"/>
    </source>
</evidence>
<sequence length="271" mass="31444">MKTLNNHVILYDEECPMCEVYTKAFVQTGMLAVNGRESYQHTPAQICPLVDQQRAANEIALVNTESGEVTYGIKSLFKIIGHAIPFLKPLFAFRPFIWLMTKIYAFISYNRKVIIPAVTKPNAVQPSFKLNYRIAYLLFTWFLTAFMLTKYAHLLTDFVPLGEKYREYFICSGQIVFQVFLISIYKKEKLWDYLGNMMTISFAGSLMLIAGLVINQLFNLNPIFYILYFLMVAGLMFLEHIRRSKILKLGWLMSITWVLYRLIVLALIFTA</sequence>
<reference evidence="2" key="1">
    <citation type="submission" date="2022-11" db="EMBL/GenBank/DDBJ databases">
        <authorList>
            <person name="Graham C."/>
            <person name="Newman J.D."/>
        </authorList>
    </citation>
    <scope>NUCLEOTIDE SEQUENCE</scope>
    <source>
        <strain evidence="2">DSM 19486</strain>
    </source>
</reference>
<organism evidence="2 3">
    <name type="scientific">Pedobacter agri</name>
    <dbReference type="NCBI Taxonomy" id="454586"/>
    <lineage>
        <taxon>Bacteria</taxon>
        <taxon>Pseudomonadati</taxon>
        <taxon>Bacteroidota</taxon>
        <taxon>Sphingobacteriia</taxon>
        <taxon>Sphingobacteriales</taxon>
        <taxon>Sphingobacteriaceae</taxon>
        <taxon>Pedobacter</taxon>
    </lineage>
</organism>
<comment type="caution">
    <text evidence="2">The sequence shown here is derived from an EMBL/GenBank/DDBJ whole genome shotgun (WGS) entry which is preliminary data.</text>
</comment>
<feature type="transmembrane region" description="Helical" evidence="1">
    <location>
        <begin position="197"/>
        <end position="214"/>
    </location>
</feature>